<evidence type="ECO:0000313" key="1">
    <source>
        <dbReference type="EMBL" id="OOK64543.1"/>
    </source>
</evidence>
<accession>A0A1V3WC36</accession>
<organism evidence="1 2">
    <name type="scientific">Mycobacterium kansasii</name>
    <dbReference type="NCBI Taxonomy" id="1768"/>
    <lineage>
        <taxon>Bacteria</taxon>
        <taxon>Bacillati</taxon>
        <taxon>Actinomycetota</taxon>
        <taxon>Actinomycetes</taxon>
        <taxon>Mycobacteriales</taxon>
        <taxon>Mycobacteriaceae</taxon>
        <taxon>Mycobacterium</taxon>
    </lineage>
</organism>
<evidence type="ECO:0000313" key="2">
    <source>
        <dbReference type="Proteomes" id="UP000189229"/>
    </source>
</evidence>
<proteinExistence type="predicted"/>
<dbReference type="Proteomes" id="UP000189229">
    <property type="component" value="Unassembled WGS sequence"/>
</dbReference>
<keyword evidence="1" id="KW-0560">Oxidoreductase</keyword>
<dbReference type="AlphaFoldDB" id="A0A1V3WC36"/>
<reference evidence="1 2" key="1">
    <citation type="submission" date="2017-02" db="EMBL/GenBank/DDBJ databases">
        <title>Complete genome sequences of Mycobacterium kansasii strains isolated from rhesus macaques.</title>
        <authorList>
            <person name="Panda A."/>
            <person name="Nagaraj S."/>
            <person name="Zhao X."/>
            <person name="Tettelin H."/>
            <person name="Detolla L.J."/>
        </authorList>
    </citation>
    <scope>NUCLEOTIDE SEQUENCE [LARGE SCALE GENOMIC DNA]</scope>
    <source>
        <strain evidence="1 2">11-3813</strain>
    </source>
</reference>
<dbReference type="EC" id="1.14.-.-" evidence="1"/>
<dbReference type="GO" id="GO:0016491">
    <property type="term" value="F:oxidoreductase activity"/>
    <property type="evidence" value="ECO:0007669"/>
    <property type="project" value="UniProtKB-KW"/>
</dbReference>
<comment type="caution">
    <text evidence="1">The sequence shown here is derived from an EMBL/GenBank/DDBJ whole genome shotgun (WGS) entry which is preliminary data.</text>
</comment>
<name>A0A1V3WC36_MYCKA</name>
<protein>
    <submittedName>
        <fullName evidence="1">Cytochrome P450 domain protein</fullName>
        <ecNumber evidence="1">1.14.-.-</ecNumber>
    </submittedName>
</protein>
<dbReference type="EMBL" id="MVBM01000012">
    <property type="protein sequence ID" value="OOK64543.1"/>
    <property type="molecule type" value="Genomic_DNA"/>
</dbReference>
<gene>
    <name evidence="1" type="primary">cyp138</name>
    <name evidence="1" type="ORF">BZL30_9056</name>
</gene>
<sequence>MFLTEQPGRCWEPMSMSHAITDAPAQPEVTLPPAPRIPSLVQGLVFAVTRRGMMRRLARRYGNVFTLNIPIYGRVVVVGDPQLAGRCSPPVPTNWATSSRT</sequence>